<dbReference type="InterPro" id="IPR050772">
    <property type="entry name" value="Hydratase-Decarb/MhpD_sf"/>
</dbReference>
<dbReference type="KEGG" id="aia:AWH56_018055"/>
<keyword evidence="1" id="KW-0456">Lyase</keyword>
<keyword evidence="5" id="KW-1185">Reference proteome</keyword>
<evidence type="ECO:0000256" key="1">
    <source>
        <dbReference type="ARBA" id="ARBA00023239"/>
    </source>
</evidence>
<dbReference type="InterPro" id="IPR011234">
    <property type="entry name" value="Fumarylacetoacetase-like_C"/>
</dbReference>
<dbReference type="RefSeq" id="WP_071316350.1">
    <property type="nucleotide sequence ID" value="NZ_CP063356.2"/>
</dbReference>
<accession>A0A1S2M8U7</accession>
<dbReference type="SUPFAM" id="SSF56529">
    <property type="entry name" value="FAH"/>
    <property type="match status" value="1"/>
</dbReference>
<dbReference type="Proteomes" id="UP000180175">
    <property type="component" value="Chromosome"/>
</dbReference>
<dbReference type="InterPro" id="IPR036663">
    <property type="entry name" value="Fumarylacetoacetase_C_sf"/>
</dbReference>
<evidence type="ECO:0000313" key="3">
    <source>
        <dbReference type="EMBL" id="OIJ21169.1"/>
    </source>
</evidence>
<evidence type="ECO:0000313" key="5">
    <source>
        <dbReference type="Proteomes" id="UP000180175"/>
    </source>
</evidence>
<dbReference type="GO" id="GO:0005737">
    <property type="term" value="C:cytoplasm"/>
    <property type="evidence" value="ECO:0007669"/>
    <property type="project" value="TreeGrafter"/>
</dbReference>
<dbReference type="EMBL" id="LQXD01000057">
    <property type="protein sequence ID" value="OIJ21169.1"/>
    <property type="molecule type" value="Genomic_DNA"/>
</dbReference>
<dbReference type="AlphaFoldDB" id="A0A1S2M8U7"/>
<sequence length="260" mass="28643">MKTCNYNDIAQILYEAERNKQEITRITLEYPDLTIEEAYEIQERLVSLKKKAHTRVFGPKMGLTSRAKMEQMNVKDPIYGYILDHMVHENNKTIPIEEFIHPKVEAEIAFILENDIEGPGITGAQVLANTKYVVGALEIIDSRYENFQFTLPDVIADNASSSKVVLGDKIINAKELELDLVGVTLSINGNIVEMGAGAAVLSHPANSVATLANMLARKGGKLNKGEIILTGGITSAVMINRGDYVSAKFDGIGEVNFKMK</sequence>
<dbReference type="PANTHER" id="PTHR30143">
    <property type="entry name" value="ACID HYDRATASE"/>
    <property type="match status" value="1"/>
</dbReference>
<proteinExistence type="predicted"/>
<reference evidence="4 5" key="2">
    <citation type="journal article" date="2017" name="Genome Announc.">
        <title>Draft Genome Sequences of Four Alkaliphilic Bacteria Belonging to the Anaerobacillus Genus.</title>
        <authorList>
            <person name="Bassil N.M."/>
            <person name="Lloyd J.R."/>
        </authorList>
    </citation>
    <scope>NUCLEOTIDE SEQUENCE [LARGE SCALE GENOMIC DNA]</scope>
    <source>
        <strain evidence="4 5">NB2006</strain>
    </source>
</reference>
<dbReference type="GO" id="GO:0008684">
    <property type="term" value="F:2-oxopent-4-enoate hydratase activity"/>
    <property type="evidence" value="ECO:0007669"/>
    <property type="project" value="TreeGrafter"/>
</dbReference>
<name>A0A1S2M8U7_9BACI</name>
<dbReference type="EMBL" id="CP063356">
    <property type="protein sequence ID" value="QOY34614.1"/>
    <property type="molecule type" value="Genomic_DNA"/>
</dbReference>
<organism evidence="3 5">
    <name type="scientific">Anaerobacillus isosaccharinicus</name>
    <dbReference type="NCBI Taxonomy" id="1532552"/>
    <lineage>
        <taxon>Bacteria</taxon>
        <taxon>Bacillati</taxon>
        <taxon>Bacillota</taxon>
        <taxon>Bacilli</taxon>
        <taxon>Bacillales</taxon>
        <taxon>Bacillaceae</taxon>
        <taxon>Anaerobacillus</taxon>
    </lineage>
</organism>
<reference evidence="4 5" key="3">
    <citation type="journal article" date="2019" name="Int. J. Syst. Evol. Microbiol.">
        <title>Anaerobacillus isosaccharinicus sp. nov., an alkaliphilic bacterium which degrades isosaccharinic acid.</title>
        <authorList>
            <person name="Bassil N.M."/>
            <person name="Lloyd J.R."/>
        </authorList>
    </citation>
    <scope>NUCLEOTIDE SEQUENCE [LARGE SCALE GENOMIC DNA]</scope>
    <source>
        <strain evidence="4 5">NB2006</strain>
    </source>
</reference>
<evidence type="ECO:0000259" key="2">
    <source>
        <dbReference type="Pfam" id="PF01557"/>
    </source>
</evidence>
<dbReference type="Pfam" id="PF01557">
    <property type="entry name" value="FAA_hydrolase"/>
    <property type="match status" value="1"/>
</dbReference>
<reference evidence="3 5" key="1">
    <citation type="submission" date="2016-10" db="EMBL/GenBank/DDBJ databases">
        <title>Draft genome sequences of four alkaliphilic bacteria belonging to the Anaerobacillus genus.</title>
        <authorList>
            <person name="Bassil N.M."/>
            <person name="Lloyd J.R."/>
        </authorList>
    </citation>
    <scope>NUCLEOTIDE SEQUENCE [LARGE SCALE GENOMIC DNA]</scope>
    <source>
        <strain evidence="3 5">NB2006</strain>
    </source>
</reference>
<evidence type="ECO:0000313" key="4">
    <source>
        <dbReference type="EMBL" id="QOY34614.1"/>
    </source>
</evidence>
<dbReference type="PANTHER" id="PTHR30143:SF0">
    <property type="entry name" value="2-KETO-4-PENTENOATE HYDRATASE"/>
    <property type="match status" value="1"/>
</dbReference>
<protein>
    <submittedName>
        <fullName evidence="4">2-keto-4-pentenoate hydratase</fullName>
    </submittedName>
    <submittedName>
        <fullName evidence="3">4-oxalocrotonate decarboxylase</fullName>
    </submittedName>
</protein>
<gene>
    <name evidence="4" type="ORF">AWH56_018055</name>
    <name evidence="3" type="ORF">AWH56_06505</name>
</gene>
<reference evidence="4" key="4">
    <citation type="submission" date="2020-10" db="EMBL/GenBank/DDBJ databases">
        <authorList>
            <person name="Bassil N.M."/>
            <person name="Lloyd J.R."/>
        </authorList>
    </citation>
    <scope>NUCLEOTIDE SEQUENCE</scope>
    <source>
        <strain evidence="4">NB2006</strain>
    </source>
</reference>
<feature type="domain" description="Fumarylacetoacetase-like C-terminal" evidence="2">
    <location>
        <begin position="77"/>
        <end position="257"/>
    </location>
</feature>
<dbReference type="OrthoDB" id="9792137at2"/>
<dbReference type="Gene3D" id="3.90.850.10">
    <property type="entry name" value="Fumarylacetoacetase-like, C-terminal domain"/>
    <property type="match status" value="1"/>
</dbReference>